<dbReference type="Proteomes" id="UP000265520">
    <property type="component" value="Unassembled WGS sequence"/>
</dbReference>
<evidence type="ECO:0000313" key="2">
    <source>
        <dbReference type="Proteomes" id="UP000265520"/>
    </source>
</evidence>
<accession>A0A392N7J2</accession>
<keyword evidence="2" id="KW-1185">Reference proteome</keyword>
<reference evidence="1 2" key="1">
    <citation type="journal article" date="2018" name="Front. Plant Sci.">
        <title>Red Clover (Trifolium pratense) and Zigzag Clover (T. medium) - A Picture of Genomic Similarities and Differences.</title>
        <authorList>
            <person name="Dluhosova J."/>
            <person name="Istvanek J."/>
            <person name="Nedelnik J."/>
            <person name="Repkova J."/>
        </authorList>
    </citation>
    <scope>NUCLEOTIDE SEQUENCE [LARGE SCALE GENOMIC DNA]</scope>
    <source>
        <strain evidence="2">cv. 10/8</strain>
        <tissue evidence="1">Leaf</tissue>
    </source>
</reference>
<sequence length="117" mass="13371">RNKQAWRFTSQPDTLVAKIYKARWKVGDGSKINVMKEPWLRGEGELRISSPQEQAVVVERIMKVPLLGDVTKDELVWQEEQNGAVYQHTFVSGHALSNIQQSVHYVQIFTKMIGTSC</sequence>
<evidence type="ECO:0000313" key="1">
    <source>
        <dbReference type="EMBL" id="MCH95767.1"/>
    </source>
</evidence>
<name>A0A392N7J2_9FABA</name>
<organism evidence="1 2">
    <name type="scientific">Trifolium medium</name>
    <dbReference type="NCBI Taxonomy" id="97028"/>
    <lineage>
        <taxon>Eukaryota</taxon>
        <taxon>Viridiplantae</taxon>
        <taxon>Streptophyta</taxon>
        <taxon>Embryophyta</taxon>
        <taxon>Tracheophyta</taxon>
        <taxon>Spermatophyta</taxon>
        <taxon>Magnoliopsida</taxon>
        <taxon>eudicotyledons</taxon>
        <taxon>Gunneridae</taxon>
        <taxon>Pentapetalae</taxon>
        <taxon>rosids</taxon>
        <taxon>fabids</taxon>
        <taxon>Fabales</taxon>
        <taxon>Fabaceae</taxon>
        <taxon>Papilionoideae</taxon>
        <taxon>50 kb inversion clade</taxon>
        <taxon>NPAAA clade</taxon>
        <taxon>Hologalegina</taxon>
        <taxon>IRL clade</taxon>
        <taxon>Trifolieae</taxon>
        <taxon>Trifolium</taxon>
    </lineage>
</organism>
<comment type="caution">
    <text evidence="1">The sequence shown here is derived from an EMBL/GenBank/DDBJ whole genome shotgun (WGS) entry which is preliminary data.</text>
</comment>
<proteinExistence type="predicted"/>
<dbReference type="AlphaFoldDB" id="A0A392N7J2"/>
<dbReference type="EMBL" id="LXQA010030609">
    <property type="protein sequence ID" value="MCH95767.1"/>
    <property type="molecule type" value="Genomic_DNA"/>
</dbReference>
<feature type="non-terminal residue" evidence="1">
    <location>
        <position position="1"/>
    </location>
</feature>
<protein>
    <submittedName>
        <fullName evidence="1">Uncharacterized protein</fullName>
    </submittedName>
</protein>